<organism evidence="1 2">
    <name type="scientific">Trachymyrmex septentrionalis</name>
    <dbReference type="NCBI Taxonomy" id="34720"/>
    <lineage>
        <taxon>Eukaryota</taxon>
        <taxon>Metazoa</taxon>
        <taxon>Ecdysozoa</taxon>
        <taxon>Arthropoda</taxon>
        <taxon>Hexapoda</taxon>
        <taxon>Insecta</taxon>
        <taxon>Pterygota</taxon>
        <taxon>Neoptera</taxon>
        <taxon>Endopterygota</taxon>
        <taxon>Hymenoptera</taxon>
        <taxon>Apocrita</taxon>
        <taxon>Aculeata</taxon>
        <taxon>Formicoidea</taxon>
        <taxon>Formicidae</taxon>
        <taxon>Myrmicinae</taxon>
        <taxon>Trachymyrmex</taxon>
    </lineage>
</organism>
<dbReference type="EMBL" id="KQ981905">
    <property type="protein sequence ID" value="KYN33638.1"/>
    <property type="molecule type" value="Genomic_DNA"/>
</dbReference>
<gene>
    <name evidence="1" type="ORF">ALC56_12350</name>
</gene>
<protein>
    <submittedName>
        <fullName evidence="1">Uncharacterized protein</fullName>
    </submittedName>
</protein>
<feature type="non-terminal residue" evidence="1">
    <location>
        <position position="1"/>
    </location>
</feature>
<keyword evidence="2" id="KW-1185">Reference proteome</keyword>
<name>A0A195EZJ5_9HYME</name>
<evidence type="ECO:0000313" key="2">
    <source>
        <dbReference type="Proteomes" id="UP000078541"/>
    </source>
</evidence>
<evidence type="ECO:0000313" key="1">
    <source>
        <dbReference type="EMBL" id="KYN33638.1"/>
    </source>
</evidence>
<dbReference type="Proteomes" id="UP000078541">
    <property type="component" value="Unassembled WGS sequence"/>
</dbReference>
<sequence>THVHAYTSADDTPGLPRYTLFHEGWLDVSASPRAVFVVQTSSSCMGAPSKTSPVVGLYSGREA</sequence>
<proteinExistence type="predicted"/>
<reference evidence="1 2" key="1">
    <citation type="submission" date="2016-03" db="EMBL/GenBank/DDBJ databases">
        <title>Trachymyrmex septentrionalis WGS genome.</title>
        <authorList>
            <person name="Nygaard S."/>
            <person name="Hu H."/>
            <person name="Boomsma J."/>
            <person name="Zhang G."/>
        </authorList>
    </citation>
    <scope>NUCLEOTIDE SEQUENCE [LARGE SCALE GENOMIC DNA]</scope>
    <source>
        <strain evidence="1">Tsep2-gDNA-1</strain>
        <tissue evidence="1">Whole body</tissue>
    </source>
</reference>
<dbReference type="AlphaFoldDB" id="A0A195EZJ5"/>
<accession>A0A195EZJ5</accession>